<proteinExistence type="predicted"/>
<evidence type="ECO:0000256" key="1">
    <source>
        <dbReference type="SAM" id="MobiDB-lite"/>
    </source>
</evidence>
<feature type="region of interest" description="Disordered" evidence="1">
    <location>
        <begin position="337"/>
        <end position="360"/>
    </location>
</feature>
<keyword evidence="2" id="KW-0812">Transmembrane</keyword>
<dbReference type="RefSeq" id="WP_286211261.1">
    <property type="nucleotide sequence ID" value="NZ_AP027452.1"/>
</dbReference>
<sequence>MKTVTVGVVADPGLSTKVAGSLADSLATRFADAVCREIGWNVTMCSRALPVNGDGNIEVRRHADELRCSLACDVVVCLTESTTRLGKTLIVSEVDVRDKTALISLPALGPVRLRRHVARSIVHAVGAMTIADAVRSPAQLFGPTRQEITDGADGRHAFVELTRVHGRLRLLLGMVRVNRPWRLLPSLSGAIAASVAAAAFGVFYSSIWMMADAMSALRLTAVSIVAVVAMMLWLMLYNGLWERPRDLDQRKNAVLYNTARVLTLIVGVTSMYVALFVVVVSGAMIIIPPAHLESTLGHDTSWRDYAQLAWLASSLGTFAGALGSSFESDHAVRNATFGKREQERHARAALSDPSDRPTAP</sequence>
<evidence type="ECO:0000313" key="4">
    <source>
        <dbReference type="Proteomes" id="UP001241092"/>
    </source>
</evidence>
<name>A0AAI8XPR3_MYCME</name>
<dbReference type="AlphaFoldDB" id="A0AAI8XPR3"/>
<protein>
    <recommendedName>
        <fullName evidence="5">5,10-methylene-tetrahydrofolate dehydrogenase</fullName>
    </recommendedName>
</protein>
<organism evidence="3 4">
    <name type="scientific">Mycolicibacterium mageritense</name>
    <name type="common">Mycobacterium mageritense</name>
    <dbReference type="NCBI Taxonomy" id="53462"/>
    <lineage>
        <taxon>Bacteria</taxon>
        <taxon>Bacillati</taxon>
        <taxon>Actinomycetota</taxon>
        <taxon>Actinomycetes</taxon>
        <taxon>Mycobacteriales</taxon>
        <taxon>Mycobacteriaceae</taxon>
        <taxon>Mycolicibacterium</taxon>
    </lineage>
</organism>
<reference evidence="3" key="1">
    <citation type="submission" date="2023-03" db="EMBL/GenBank/DDBJ databases">
        <title>Draft genome sequence of a Mycolicibacterium mageritense strain H4_3_1 isolated from a hybrid biological-inorganic system reactor.</title>
        <authorList>
            <person name="Feng X."/>
            <person name="Kazama D."/>
            <person name="Sato K."/>
            <person name="Kobayashi H."/>
        </authorList>
    </citation>
    <scope>NUCLEOTIDE SEQUENCE</scope>
    <source>
        <strain evidence="3">H4_3_1</strain>
    </source>
</reference>
<dbReference type="Proteomes" id="UP001241092">
    <property type="component" value="Chromosome"/>
</dbReference>
<gene>
    <name evidence="3" type="ORF">hbim_04239</name>
</gene>
<dbReference type="EMBL" id="AP027452">
    <property type="protein sequence ID" value="BDY30296.1"/>
    <property type="molecule type" value="Genomic_DNA"/>
</dbReference>
<keyword evidence="2" id="KW-1133">Transmembrane helix</keyword>
<evidence type="ECO:0008006" key="5">
    <source>
        <dbReference type="Google" id="ProtNLM"/>
    </source>
</evidence>
<feature type="transmembrane region" description="Helical" evidence="2">
    <location>
        <begin position="216"/>
        <end position="240"/>
    </location>
</feature>
<evidence type="ECO:0000313" key="3">
    <source>
        <dbReference type="EMBL" id="BDY30296.1"/>
    </source>
</evidence>
<feature type="transmembrane region" description="Helical" evidence="2">
    <location>
        <begin position="183"/>
        <end position="204"/>
    </location>
</feature>
<evidence type="ECO:0000256" key="2">
    <source>
        <dbReference type="SAM" id="Phobius"/>
    </source>
</evidence>
<accession>A0AAI8XPR3</accession>
<feature type="transmembrane region" description="Helical" evidence="2">
    <location>
        <begin position="261"/>
        <end position="287"/>
    </location>
</feature>
<keyword evidence="2" id="KW-0472">Membrane</keyword>
<feature type="compositionally biased region" description="Basic and acidic residues" evidence="1">
    <location>
        <begin position="337"/>
        <end position="346"/>
    </location>
</feature>